<evidence type="ECO:0000256" key="2">
    <source>
        <dbReference type="SAM" id="SignalP"/>
    </source>
</evidence>
<dbReference type="PROSITE" id="PS51257">
    <property type="entry name" value="PROKAR_LIPOPROTEIN"/>
    <property type="match status" value="1"/>
</dbReference>
<feature type="region of interest" description="Disordered" evidence="1">
    <location>
        <begin position="28"/>
        <end position="58"/>
    </location>
</feature>
<sequence length="205" mass="21858">MKIRTTFLASLALLTFLACSNEPISEDDVLTRNDTTNENIEDSINEGSNVDSSSSENDDAPCVTTALVAGQHHVAGTVSISIVDGNLVVTYFTTEEWTLGTTHLSIGNCNDDWVPLNGAGNPQIGQFEFTEPTSTSDNEVVYIIALPDGFEGQDYCFSAHAEVEGPTGGETAWAEGEQFSGNSWAMYDEFNTSDCTDGGSNGGVF</sequence>
<dbReference type="RefSeq" id="WP_320556046.1">
    <property type="nucleotide sequence ID" value="NZ_JAXDAE010000009.1"/>
</dbReference>
<gene>
    <name evidence="3" type="ORF">SNF14_10105</name>
</gene>
<feature type="compositionally biased region" description="Low complexity" evidence="1">
    <location>
        <begin position="45"/>
        <end position="55"/>
    </location>
</feature>
<feature type="chain" id="PRO_5047337657" evidence="2">
    <location>
        <begin position="21"/>
        <end position="205"/>
    </location>
</feature>
<organism evidence="3 4">
    <name type="scientific">Winogradskyella aquimaris</name>
    <dbReference type="NCBI Taxonomy" id="864074"/>
    <lineage>
        <taxon>Bacteria</taxon>
        <taxon>Pseudomonadati</taxon>
        <taxon>Bacteroidota</taxon>
        <taxon>Flavobacteriia</taxon>
        <taxon>Flavobacteriales</taxon>
        <taxon>Flavobacteriaceae</taxon>
        <taxon>Winogradskyella</taxon>
    </lineage>
</organism>
<comment type="caution">
    <text evidence="3">The sequence shown here is derived from an EMBL/GenBank/DDBJ whole genome shotgun (WGS) entry which is preliminary data.</text>
</comment>
<proteinExistence type="predicted"/>
<evidence type="ECO:0000256" key="1">
    <source>
        <dbReference type="SAM" id="MobiDB-lite"/>
    </source>
</evidence>
<name>A0ABU5EN83_9FLAO</name>
<keyword evidence="2" id="KW-0732">Signal</keyword>
<feature type="signal peptide" evidence="2">
    <location>
        <begin position="1"/>
        <end position="20"/>
    </location>
</feature>
<keyword evidence="4" id="KW-1185">Reference proteome</keyword>
<accession>A0ABU5EN83</accession>
<dbReference type="EMBL" id="JAXDAE010000009">
    <property type="protein sequence ID" value="MDY2587693.1"/>
    <property type="molecule type" value="Genomic_DNA"/>
</dbReference>
<evidence type="ECO:0000313" key="3">
    <source>
        <dbReference type="EMBL" id="MDY2587693.1"/>
    </source>
</evidence>
<evidence type="ECO:0000313" key="4">
    <source>
        <dbReference type="Proteomes" id="UP001285855"/>
    </source>
</evidence>
<reference evidence="3 4" key="1">
    <citation type="submission" date="2023-11" db="EMBL/GenBank/DDBJ databases">
        <title>Winogradskyella pelagius sp. nov., isolated from coastal sediment.</title>
        <authorList>
            <person name="Li F."/>
        </authorList>
    </citation>
    <scope>NUCLEOTIDE SEQUENCE [LARGE SCALE GENOMIC DNA]</scope>
    <source>
        <strain evidence="3 4">KCTC 23502</strain>
    </source>
</reference>
<dbReference type="Proteomes" id="UP001285855">
    <property type="component" value="Unassembled WGS sequence"/>
</dbReference>
<protein>
    <submittedName>
        <fullName evidence="3">Uncharacterized protein</fullName>
    </submittedName>
</protein>